<sequence length="213" mass="24881">MLIDFSEIKSGYDFEKFAELFLRHLGYKILRGAAIGSDGGVDIICEESLAYSQGSYRWLVSCKHRSRTIGQNDDCANINKLFEHKCNGFMFVYSSNVTESLRQSVEKVSSNRYAYKFYEPREIEQIIISLPRMMPLMNQFFPLSHSRFIKMDQDCHCQMNGHQDGLYIVYVQDDKTQKMVAHVFCDTCCDQYTYHLNESKIEYAVLTLKKRAY</sequence>
<dbReference type="Proteomes" id="UP000237423">
    <property type="component" value="Unassembled WGS sequence"/>
</dbReference>
<dbReference type="GO" id="GO:0009307">
    <property type="term" value="P:DNA restriction-modification system"/>
    <property type="evidence" value="ECO:0007669"/>
    <property type="project" value="InterPro"/>
</dbReference>
<name>A0A2S5CFZ6_9GAMM</name>
<dbReference type="RefSeq" id="WP_103975883.1">
    <property type="nucleotide sequence ID" value="NZ_PGFZ01000026.1"/>
</dbReference>
<accession>A0A2S5CFZ6</accession>
<protein>
    <recommendedName>
        <fullName evidence="1">Restriction endonuclease type IV Mrr domain-containing protein</fullName>
    </recommendedName>
</protein>
<proteinExistence type="predicted"/>
<feature type="domain" description="Restriction endonuclease type IV Mrr" evidence="1">
    <location>
        <begin position="10"/>
        <end position="107"/>
    </location>
</feature>
<evidence type="ECO:0000313" key="2">
    <source>
        <dbReference type="EMBL" id="POZ49729.1"/>
    </source>
</evidence>
<dbReference type="GO" id="GO:0004519">
    <property type="term" value="F:endonuclease activity"/>
    <property type="evidence" value="ECO:0007669"/>
    <property type="project" value="InterPro"/>
</dbReference>
<dbReference type="InterPro" id="IPR011335">
    <property type="entry name" value="Restrct_endonuc-II-like"/>
</dbReference>
<evidence type="ECO:0000313" key="3">
    <source>
        <dbReference type="Proteomes" id="UP000237423"/>
    </source>
</evidence>
<dbReference type="SUPFAM" id="SSF52980">
    <property type="entry name" value="Restriction endonuclease-like"/>
    <property type="match status" value="1"/>
</dbReference>
<evidence type="ECO:0000259" key="1">
    <source>
        <dbReference type="Pfam" id="PF04471"/>
    </source>
</evidence>
<dbReference type="Gene3D" id="3.40.1350.10">
    <property type="match status" value="1"/>
</dbReference>
<organism evidence="2 3">
    <name type="scientific">Methylovulum psychrotolerans</name>
    <dbReference type="NCBI Taxonomy" id="1704499"/>
    <lineage>
        <taxon>Bacteria</taxon>
        <taxon>Pseudomonadati</taxon>
        <taxon>Pseudomonadota</taxon>
        <taxon>Gammaproteobacteria</taxon>
        <taxon>Methylococcales</taxon>
        <taxon>Methylococcaceae</taxon>
        <taxon>Methylovulum</taxon>
    </lineage>
</organism>
<dbReference type="Pfam" id="PF04471">
    <property type="entry name" value="Mrr_cat"/>
    <property type="match status" value="1"/>
</dbReference>
<comment type="caution">
    <text evidence="2">The sequence shown here is derived from an EMBL/GenBank/DDBJ whole genome shotgun (WGS) entry which is preliminary data.</text>
</comment>
<dbReference type="InterPro" id="IPR011856">
    <property type="entry name" value="tRNA_endonuc-like_dom_sf"/>
</dbReference>
<dbReference type="InterPro" id="IPR007560">
    <property type="entry name" value="Restrct_endonuc_IV_Mrr"/>
</dbReference>
<reference evidence="2 3" key="1">
    <citation type="submission" date="2017-11" db="EMBL/GenBank/DDBJ databases">
        <title>Draft Genome Sequence of Methylobacter psychrotolerans Sph1T, an Obligate Methanotroph from Low-Temperature Environments.</title>
        <authorList>
            <person name="Oshkin I.Y."/>
            <person name="Miroshnikov K."/>
            <person name="Belova S.E."/>
            <person name="Korzhenkov A."/>
            <person name="Toshchakov S.V."/>
            <person name="Dedysh S.N."/>
        </authorList>
    </citation>
    <scope>NUCLEOTIDE SEQUENCE [LARGE SCALE GENOMIC DNA]</scope>
    <source>
        <strain evidence="2 3">Sph1</strain>
    </source>
</reference>
<gene>
    <name evidence="2" type="ORF">AADEFJLK_04489</name>
</gene>
<dbReference type="EMBL" id="PGFZ01000026">
    <property type="protein sequence ID" value="POZ49729.1"/>
    <property type="molecule type" value="Genomic_DNA"/>
</dbReference>
<dbReference type="GO" id="GO:0003677">
    <property type="term" value="F:DNA binding"/>
    <property type="evidence" value="ECO:0007669"/>
    <property type="project" value="InterPro"/>
</dbReference>
<dbReference type="AlphaFoldDB" id="A0A2S5CFZ6"/>